<evidence type="ECO:0000313" key="7">
    <source>
        <dbReference type="Proteomes" id="UP001597327"/>
    </source>
</evidence>
<dbReference type="RefSeq" id="WP_149892432.1">
    <property type="nucleotide sequence ID" value="NZ_JBHUFA010000004.1"/>
</dbReference>
<dbReference type="Proteomes" id="UP001597327">
    <property type="component" value="Unassembled WGS sequence"/>
</dbReference>
<sequence length="610" mass="66238">MDDQSRAARPLSRRTKALRSLVASGLILACLAPAARADQTTPATEASTRLQQLGTPLDLPLTLSGSYLSAIVATEAQDFAQAAAFYQEALAADPGNEVLLLRTFLFKLANGNFAEALNYARDIQNVTPNDYIQLLAHLTLAADAVTNARFDEAKGLLQPGDKDPMTVLALGISRAWAEAGAGETDKALATLKGLEGPDWFITFTATHEALIAFAAGRKDVALERIEAAHEADKGAIRVIDTYARILAAGGKKDKALEVLAEYDKLLNGHPLLDDTRRAIEDGSNTGPRVHSAAEGMAEILYGLGSEVGRDASSDLSSALLQLALHLDPNATFAAIALAQQFERRDQPERAIEALKQVPESSPLKRQAEIQIGLNFAQLEKVDEARAHLGALIAADPNDIDPMMSLGNILRANKLYEEADAVYDKAVVAVEAAGPVTEKDWNLYYFRGICRERLGRWPEAETDFRKALELQPQQPHVLNYLGYSLVDQGLKLEEALGMIETAAKLRPKDGYIIDSLGWVYYKLGRYEDAVAELERAVDLTPADPVINDHLGDAYWQVGRQLEARFQWSHARDLNPEPDELPKILEKISNGLKPAGGPDEAKAADAPKKNGG</sequence>
<keyword evidence="2 3" id="KW-0802">TPR repeat</keyword>
<feature type="compositionally biased region" description="Basic and acidic residues" evidence="4">
    <location>
        <begin position="597"/>
        <end position="610"/>
    </location>
</feature>
<dbReference type="PROSITE" id="PS50005">
    <property type="entry name" value="TPR"/>
    <property type="match status" value="2"/>
</dbReference>
<evidence type="ECO:0000256" key="5">
    <source>
        <dbReference type="SAM" id="SignalP"/>
    </source>
</evidence>
<protein>
    <submittedName>
        <fullName evidence="6">Tetratricopeptide repeat protein</fullName>
    </submittedName>
</protein>
<keyword evidence="7" id="KW-1185">Reference proteome</keyword>
<proteinExistence type="predicted"/>
<dbReference type="PANTHER" id="PTHR12558:SF13">
    <property type="entry name" value="CELL DIVISION CYCLE PROTEIN 27 HOMOLOG"/>
    <property type="match status" value="1"/>
</dbReference>
<name>A0ABW4JXQ8_9HYPH</name>
<evidence type="ECO:0000313" key="6">
    <source>
        <dbReference type="EMBL" id="MFD1696730.1"/>
    </source>
</evidence>
<dbReference type="Pfam" id="PF13432">
    <property type="entry name" value="TPR_16"/>
    <property type="match status" value="1"/>
</dbReference>
<dbReference type="Pfam" id="PF07719">
    <property type="entry name" value="TPR_2"/>
    <property type="match status" value="1"/>
</dbReference>
<dbReference type="InterPro" id="IPR019734">
    <property type="entry name" value="TPR_rpt"/>
</dbReference>
<accession>A0ABW4JXQ8</accession>
<feature type="signal peptide" evidence="5">
    <location>
        <begin position="1"/>
        <end position="37"/>
    </location>
</feature>
<evidence type="ECO:0000256" key="3">
    <source>
        <dbReference type="PROSITE-ProRule" id="PRU00339"/>
    </source>
</evidence>
<keyword evidence="5" id="KW-0732">Signal</keyword>
<organism evidence="6 7">
    <name type="scientific">Roseibium aestuarii</name>
    <dbReference type="NCBI Taxonomy" id="2600299"/>
    <lineage>
        <taxon>Bacteria</taxon>
        <taxon>Pseudomonadati</taxon>
        <taxon>Pseudomonadota</taxon>
        <taxon>Alphaproteobacteria</taxon>
        <taxon>Hyphomicrobiales</taxon>
        <taxon>Stappiaceae</taxon>
        <taxon>Roseibium</taxon>
    </lineage>
</organism>
<feature type="region of interest" description="Disordered" evidence="4">
    <location>
        <begin position="571"/>
        <end position="610"/>
    </location>
</feature>
<keyword evidence="1" id="KW-0677">Repeat</keyword>
<dbReference type="SMART" id="SM00028">
    <property type="entry name" value="TPR"/>
    <property type="match status" value="8"/>
</dbReference>
<dbReference type="Pfam" id="PF13414">
    <property type="entry name" value="TPR_11"/>
    <property type="match status" value="1"/>
</dbReference>
<evidence type="ECO:0000256" key="2">
    <source>
        <dbReference type="ARBA" id="ARBA00022803"/>
    </source>
</evidence>
<dbReference type="SUPFAM" id="SSF48452">
    <property type="entry name" value="TPR-like"/>
    <property type="match status" value="1"/>
</dbReference>
<gene>
    <name evidence="6" type="ORF">ACFSC7_14475</name>
</gene>
<comment type="caution">
    <text evidence="6">The sequence shown here is derived from an EMBL/GenBank/DDBJ whole genome shotgun (WGS) entry which is preliminary data.</text>
</comment>
<dbReference type="Gene3D" id="1.25.40.10">
    <property type="entry name" value="Tetratricopeptide repeat domain"/>
    <property type="match status" value="4"/>
</dbReference>
<dbReference type="InterPro" id="IPR013105">
    <property type="entry name" value="TPR_2"/>
</dbReference>
<feature type="chain" id="PRO_5047226870" evidence="5">
    <location>
        <begin position="38"/>
        <end position="610"/>
    </location>
</feature>
<dbReference type="InterPro" id="IPR011990">
    <property type="entry name" value="TPR-like_helical_dom_sf"/>
</dbReference>
<feature type="repeat" description="TPR" evidence="3">
    <location>
        <begin position="440"/>
        <end position="473"/>
    </location>
</feature>
<evidence type="ECO:0000256" key="4">
    <source>
        <dbReference type="SAM" id="MobiDB-lite"/>
    </source>
</evidence>
<feature type="compositionally biased region" description="Basic and acidic residues" evidence="4">
    <location>
        <begin position="571"/>
        <end position="584"/>
    </location>
</feature>
<dbReference type="EMBL" id="JBHUFA010000004">
    <property type="protein sequence ID" value="MFD1696730.1"/>
    <property type="molecule type" value="Genomic_DNA"/>
</dbReference>
<feature type="repeat" description="TPR" evidence="3">
    <location>
        <begin position="509"/>
        <end position="542"/>
    </location>
</feature>
<dbReference type="PANTHER" id="PTHR12558">
    <property type="entry name" value="CELL DIVISION CYCLE 16,23,27"/>
    <property type="match status" value="1"/>
</dbReference>
<dbReference type="PROSITE" id="PS50293">
    <property type="entry name" value="TPR_REGION"/>
    <property type="match status" value="1"/>
</dbReference>
<dbReference type="Pfam" id="PF14559">
    <property type="entry name" value="TPR_19"/>
    <property type="match status" value="1"/>
</dbReference>
<dbReference type="PROSITE" id="PS51257">
    <property type="entry name" value="PROKAR_LIPOPROTEIN"/>
    <property type="match status" value="1"/>
</dbReference>
<reference evidence="7" key="1">
    <citation type="journal article" date="2019" name="Int. J. Syst. Evol. Microbiol.">
        <title>The Global Catalogue of Microorganisms (GCM) 10K type strain sequencing project: providing services to taxonomists for standard genome sequencing and annotation.</title>
        <authorList>
            <consortium name="The Broad Institute Genomics Platform"/>
            <consortium name="The Broad Institute Genome Sequencing Center for Infectious Disease"/>
            <person name="Wu L."/>
            <person name="Ma J."/>
        </authorList>
    </citation>
    <scope>NUCLEOTIDE SEQUENCE [LARGE SCALE GENOMIC DNA]</scope>
    <source>
        <strain evidence="7">JCM 3369</strain>
    </source>
</reference>
<evidence type="ECO:0000256" key="1">
    <source>
        <dbReference type="ARBA" id="ARBA00022737"/>
    </source>
</evidence>